<feature type="region of interest" description="Disordered" evidence="1">
    <location>
        <begin position="1"/>
        <end position="21"/>
    </location>
</feature>
<protein>
    <submittedName>
        <fullName evidence="2">Uncharacterized protein</fullName>
    </submittedName>
</protein>
<dbReference type="EMBL" id="CAADRP010000247">
    <property type="protein sequence ID" value="VFU25674.1"/>
    <property type="molecule type" value="Genomic_DNA"/>
</dbReference>
<reference evidence="2" key="1">
    <citation type="submission" date="2019-03" db="EMBL/GenBank/DDBJ databases">
        <authorList>
            <person name="Mank J."/>
            <person name="Almeida P."/>
        </authorList>
    </citation>
    <scope>NUCLEOTIDE SEQUENCE</scope>
    <source>
        <strain evidence="2">78183</strain>
    </source>
</reference>
<proteinExistence type="predicted"/>
<sequence length="68" mass="7935">MGSYEQESHLQSSSCSDANRLDHHRRGSHYELQISSFEERGEENSPSRPPCCCCNTWQRWHCCCIQES</sequence>
<evidence type="ECO:0000256" key="1">
    <source>
        <dbReference type="SAM" id="MobiDB-lite"/>
    </source>
</evidence>
<name>A0A6N2KBH7_SALVM</name>
<organism evidence="2">
    <name type="scientific">Salix viminalis</name>
    <name type="common">Common osier</name>
    <name type="synonym">Basket willow</name>
    <dbReference type="NCBI Taxonomy" id="40686"/>
    <lineage>
        <taxon>Eukaryota</taxon>
        <taxon>Viridiplantae</taxon>
        <taxon>Streptophyta</taxon>
        <taxon>Embryophyta</taxon>
        <taxon>Tracheophyta</taxon>
        <taxon>Spermatophyta</taxon>
        <taxon>Magnoliopsida</taxon>
        <taxon>eudicotyledons</taxon>
        <taxon>Gunneridae</taxon>
        <taxon>Pentapetalae</taxon>
        <taxon>rosids</taxon>
        <taxon>fabids</taxon>
        <taxon>Malpighiales</taxon>
        <taxon>Salicaceae</taxon>
        <taxon>Saliceae</taxon>
        <taxon>Salix</taxon>
    </lineage>
</organism>
<evidence type="ECO:0000313" key="2">
    <source>
        <dbReference type="EMBL" id="VFU25674.1"/>
    </source>
</evidence>
<accession>A0A6N2KBH7</accession>
<dbReference type="AlphaFoldDB" id="A0A6N2KBH7"/>
<gene>
    <name evidence="2" type="ORF">SVIM_LOCUS62459</name>
</gene>